<dbReference type="EMBL" id="AHHD01000794">
    <property type="protein sequence ID" value="EKG09053.1"/>
    <property type="molecule type" value="Genomic_DNA"/>
</dbReference>
<dbReference type="InParanoid" id="K2R4G5"/>
<accession>K2R4G5</accession>
<name>K2R4G5_MACPH</name>
<protein>
    <submittedName>
        <fullName evidence="2">Uncharacterized protein</fullName>
    </submittedName>
</protein>
<feature type="compositionally biased region" description="Basic and acidic residues" evidence="1">
    <location>
        <begin position="31"/>
        <end position="42"/>
    </location>
</feature>
<gene>
    <name evidence="2" type="ORF">MPH_13963</name>
</gene>
<organism evidence="2 3">
    <name type="scientific">Macrophomina phaseolina (strain MS6)</name>
    <name type="common">Charcoal rot fungus</name>
    <dbReference type="NCBI Taxonomy" id="1126212"/>
    <lineage>
        <taxon>Eukaryota</taxon>
        <taxon>Fungi</taxon>
        <taxon>Dikarya</taxon>
        <taxon>Ascomycota</taxon>
        <taxon>Pezizomycotina</taxon>
        <taxon>Dothideomycetes</taxon>
        <taxon>Dothideomycetes incertae sedis</taxon>
        <taxon>Botryosphaeriales</taxon>
        <taxon>Botryosphaeriaceae</taxon>
        <taxon>Macrophomina</taxon>
    </lineage>
</organism>
<dbReference type="HOGENOM" id="CLU_1555574_0_0_1"/>
<feature type="region of interest" description="Disordered" evidence="1">
    <location>
        <begin position="150"/>
        <end position="172"/>
    </location>
</feature>
<dbReference type="Proteomes" id="UP000007129">
    <property type="component" value="Unassembled WGS sequence"/>
</dbReference>
<sequence>MKIFIDAPTATTTALPTAYAWVTRPSIQRGSSRETGIRKPPDVRLPGSQPGPTLALSSQPMWTHPRRTTGHPWACTGFEIAENAARAQGNLFSENLLRLTCCRPSAQPRELVKASPREPIRRVHKGDLAEGLNRRGARNLVRCDRSARRDGNTGKLWGRETQASFDGTQRTC</sequence>
<dbReference type="VEuPathDB" id="FungiDB:MPH_13963"/>
<evidence type="ECO:0000313" key="2">
    <source>
        <dbReference type="EMBL" id="EKG09053.1"/>
    </source>
</evidence>
<evidence type="ECO:0000313" key="3">
    <source>
        <dbReference type="Proteomes" id="UP000007129"/>
    </source>
</evidence>
<reference evidence="2 3" key="1">
    <citation type="journal article" date="2012" name="BMC Genomics">
        <title>Tools to kill: Genome of one of the most destructive plant pathogenic fungi Macrophomina phaseolina.</title>
        <authorList>
            <person name="Islam M.S."/>
            <person name="Haque M.S."/>
            <person name="Islam M.M."/>
            <person name="Emdad E.M."/>
            <person name="Halim A."/>
            <person name="Hossen Q.M.M."/>
            <person name="Hossain M.Z."/>
            <person name="Ahmed B."/>
            <person name="Rahim S."/>
            <person name="Rahman M.S."/>
            <person name="Alam M.M."/>
            <person name="Hou S."/>
            <person name="Wan X."/>
            <person name="Saito J.A."/>
            <person name="Alam M."/>
        </authorList>
    </citation>
    <scope>NUCLEOTIDE SEQUENCE [LARGE SCALE GENOMIC DNA]</scope>
    <source>
        <strain evidence="2 3">MS6</strain>
    </source>
</reference>
<feature type="region of interest" description="Disordered" evidence="1">
    <location>
        <begin position="26"/>
        <end position="68"/>
    </location>
</feature>
<comment type="caution">
    <text evidence="2">The sequence shown here is derived from an EMBL/GenBank/DDBJ whole genome shotgun (WGS) entry which is preliminary data.</text>
</comment>
<evidence type="ECO:0000256" key="1">
    <source>
        <dbReference type="SAM" id="MobiDB-lite"/>
    </source>
</evidence>
<dbReference type="AlphaFoldDB" id="K2R4G5"/>
<dbReference type="OrthoDB" id="10464243at2759"/>
<feature type="compositionally biased region" description="Polar residues" evidence="1">
    <location>
        <begin position="161"/>
        <end position="172"/>
    </location>
</feature>
<proteinExistence type="predicted"/>